<gene>
    <name evidence="7" type="primary">mltG</name>
    <name evidence="9" type="ORF">CBF36_01980</name>
</gene>
<feature type="site" description="Important for catalytic activity" evidence="7">
    <location>
        <position position="288"/>
    </location>
</feature>
<proteinExistence type="inferred from homology"/>
<keyword evidence="3 7" id="KW-1133">Transmembrane helix</keyword>
<accession>A0A429ZQT5</accession>
<evidence type="ECO:0000256" key="4">
    <source>
        <dbReference type="ARBA" id="ARBA00023136"/>
    </source>
</evidence>
<comment type="function">
    <text evidence="7">Functions as a peptidoglycan terminase that cleaves nascent peptidoglycan strands endolytically to terminate their elongation.</text>
</comment>
<dbReference type="GO" id="GO:0005886">
    <property type="term" value="C:plasma membrane"/>
    <property type="evidence" value="ECO:0007669"/>
    <property type="project" value="UniProtKB-SubCell"/>
</dbReference>
<dbReference type="AlphaFoldDB" id="A0A429ZQT5"/>
<evidence type="ECO:0000313" key="9">
    <source>
        <dbReference type="EMBL" id="RST96009.1"/>
    </source>
</evidence>
<dbReference type="GO" id="GO:0008932">
    <property type="term" value="F:lytic endotransglycosylase activity"/>
    <property type="evidence" value="ECO:0007669"/>
    <property type="project" value="UniProtKB-UniRule"/>
</dbReference>
<dbReference type="InterPro" id="IPR003770">
    <property type="entry name" value="MLTG-like"/>
</dbReference>
<keyword evidence="4 7" id="KW-0472">Membrane</keyword>
<name>A0A429ZQT5_9ENTE</name>
<evidence type="ECO:0000256" key="7">
    <source>
        <dbReference type="HAMAP-Rule" id="MF_02065"/>
    </source>
</evidence>
<feature type="region of interest" description="Disordered" evidence="8">
    <location>
        <begin position="1"/>
        <end position="44"/>
    </location>
</feature>
<dbReference type="GO" id="GO:0071555">
    <property type="term" value="P:cell wall organization"/>
    <property type="evidence" value="ECO:0007669"/>
    <property type="project" value="UniProtKB-KW"/>
</dbReference>
<evidence type="ECO:0000256" key="6">
    <source>
        <dbReference type="ARBA" id="ARBA00023316"/>
    </source>
</evidence>
<evidence type="ECO:0000256" key="2">
    <source>
        <dbReference type="ARBA" id="ARBA00022692"/>
    </source>
</evidence>
<organism evidence="9 10">
    <name type="scientific">Vagococcus bubulae</name>
    <dbReference type="NCBI Taxonomy" id="1977868"/>
    <lineage>
        <taxon>Bacteria</taxon>
        <taxon>Bacillati</taxon>
        <taxon>Bacillota</taxon>
        <taxon>Bacilli</taxon>
        <taxon>Lactobacillales</taxon>
        <taxon>Enterococcaceae</taxon>
        <taxon>Vagococcus</taxon>
    </lineage>
</organism>
<keyword evidence="2 7" id="KW-0812">Transmembrane</keyword>
<dbReference type="HAMAP" id="MF_02065">
    <property type="entry name" value="MltG"/>
    <property type="match status" value="1"/>
</dbReference>
<reference evidence="9 10" key="1">
    <citation type="submission" date="2017-05" db="EMBL/GenBank/DDBJ databases">
        <title>Vagococcus spp. assemblies.</title>
        <authorList>
            <person name="Gulvik C.A."/>
        </authorList>
    </citation>
    <scope>NUCLEOTIDE SEQUENCE [LARGE SCALE GENOMIC DNA]</scope>
    <source>
        <strain evidence="9 10">SS1994</strain>
    </source>
</reference>
<dbReference type="NCBIfam" id="TIGR00247">
    <property type="entry name" value="endolytic transglycosylase MltG"/>
    <property type="match status" value="1"/>
</dbReference>
<dbReference type="EMBL" id="NGJT01000002">
    <property type="protein sequence ID" value="RST96009.1"/>
    <property type="molecule type" value="Genomic_DNA"/>
</dbReference>
<dbReference type="CDD" id="cd08010">
    <property type="entry name" value="MltG_like"/>
    <property type="match status" value="1"/>
</dbReference>
<dbReference type="EC" id="4.2.2.29" evidence="7"/>
<dbReference type="Proteomes" id="UP000288490">
    <property type="component" value="Unassembled WGS sequence"/>
</dbReference>
<comment type="subcellular location">
    <subcellularLocation>
        <location evidence="7">Cell membrane</location>
        <topology evidence="7">Single-pass membrane protein</topology>
    </subcellularLocation>
</comment>
<feature type="compositionally biased region" description="Basic and acidic residues" evidence="8">
    <location>
        <begin position="1"/>
        <end position="37"/>
    </location>
</feature>
<feature type="transmembrane region" description="Helical" evidence="7">
    <location>
        <begin position="54"/>
        <end position="74"/>
    </location>
</feature>
<dbReference type="Pfam" id="PF02618">
    <property type="entry name" value="YceG"/>
    <property type="match status" value="1"/>
</dbReference>
<sequence>MQSENTEKEEPTKHTKKDATKDTYKRHTEKSMSRRQEQQSYKGRKKENNMVRKIVLIIVAVLILTLSIAGFYAYQYFTSSLKPLDSHNQKLVQVEIPQGSSSKQIGQILEKNKIIKSGLVFSYYVKMNNKANFQAGYYQMSPSMTLEAITDSLEEGGTDEPVSLADAKITIPEGYSVDQIAELFSKETKLPKDDFLKVMKDEDFFNELAEKYPELLSSAKEAKDVRYRLEGYLYPATYYYYKDVPIKDMVTQMVDKTNQVLAPYYDQIKEKKMSVQEVLTLASLVEKEGVTPEDRRKIAQVFLNRLAIDMPIQSDISILYAMDEHKVHLSEKDTQIDSPYNLYINKGTGPGPFNNPSQQAIESVLNPEATDALYFLADVSTGKVYYAKTYDEHLANKKEYIDDKNN</sequence>
<dbReference type="PANTHER" id="PTHR30518:SF2">
    <property type="entry name" value="ENDOLYTIC MUREIN TRANSGLYCOSYLASE"/>
    <property type="match status" value="1"/>
</dbReference>
<keyword evidence="5 7" id="KW-0456">Lyase</keyword>
<keyword evidence="1 7" id="KW-1003">Cell membrane</keyword>
<dbReference type="PANTHER" id="PTHR30518">
    <property type="entry name" value="ENDOLYTIC MUREIN TRANSGLYCOSYLASE"/>
    <property type="match status" value="1"/>
</dbReference>
<evidence type="ECO:0000256" key="3">
    <source>
        <dbReference type="ARBA" id="ARBA00022989"/>
    </source>
</evidence>
<comment type="similarity">
    <text evidence="7">Belongs to the transglycosylase MltG family.</text>
</comment>
<dbReference type="GO" id="GO:0009252">
    <property type="term" value="P:peptidoglycan biosynthetic process"/>
    <property type="evidence" value="ECO:0007669"/>
    <property type="project" value="UniProtKB-UniRule"/>
</dbReference>
<protein>
    <recommendedName>
        <fullName evidence="7">Endolytic murein transglycosylase</fullName>
        <ecNumber evidence="7">4.2.2.29</ecNumber>
    </recommendedName>
    <alternativeName>
        <fullName evidence="7">Peptidoglycan lytic transglycosylase</fullName>
    </alternativeName>
    <alternativeName>
        <fullName evidence="7">Peptidoglycan polymerization terminase</fullName>
    </alternativeName>
</protein>
<evidence type="ECO:0000256" key="1">
    <source>
        <dbReference type="ARBA" id="ARBA00022475"/>
    </source>
</evidence>
<keyword evidence="10" id="KW-1185">Reference proteome</keyword>
<comment type="catalytic activity">
    <reaction evidence="7">
        <text>a peptidoglycan chain = a peptidoglycan chain with N-acetyl-1,6-anhydromuramyl-[peptide] at the reducing end + a peptidoglycan chain with N-acetylglucosamine at the non-reducing end.</text>
        <dbReference type="EC" id="4.2.2.29"/>
    </reaction>
</comment>
<evidence type="ECO:0000256" key="8">
    <source>
        <dbReference type="SAM" id="MobiDB-lite"/>
    </source>
</evidence>
<keyword evidence="6 7" id="KW-0961">Cell wall biogenesis/degradation</keyword>
<evidence type="ECO:0000256" key="5">
    <source>
        <dbReference type="ARBA" id="ARBA00023239"/>
    </source>
</evidence>
<comment type="caution">
    <text evidence="9">The sequence shown here is derived from an EMBL/GenBank/DDBJ whole genome shotgun (WGS) entry which is preliminary data.</text>
</comment>
<dbReference type="Gene3D" id="3.30.1490.480">
    <property type="entry name" value="Endolytic murein transglycosylase"/>
    <property type="match status" value="1"/>
</dbReference>
<evidence type="ECO:0000313" key="10">
    <source>
        <dbReference type="Proteomes" id="UP000288490"/>
    </source>
</evidence>
<dbReference type="OrthoDB" id="9814591at2"/>